<protein>
    <submittedName>
        <fullName evidence="1">Uncharacterized protein</fullName>
    </submittedName>
</protein>
<sequence length="36" mass="4138">MPTTLLQICRFTIIRSVLWTISEWVTCLRMAVGPNS</sequence>
<accession>A0AAD6RLR6</accession>
<dbReference type="Proteomes" id="UP001164929">
    <property type="component" value="Chromosome 1"/>
</dbReference>
<gene>
    <name evidence="1" type="ORF">NC653_001651</name>
</gene>
<comment type="caution">
    <text evidence="1">The sequence shown here is derived from an EMBL/GenBank/DDBJ whole genome shotgun (WGS) entry which is preliminary data.</text>
</comment>
<organism evidence="1 2">
    <name type="scientific">Populus alba x Populus x berolinensis</name>
    <dbReference type="NCBI Taxonomy" id="444605"/>
    <lineage>
        <taxon>Eukaryota</taxon>
        <taxon>Viridiplantae</taxon>
        <taxon>Streptophyta</taxon>
        <taxon>Embryophyta</taxon>
        <taxon>Tracheophyta</taxon>
        <taxon>Spermatophyta</taxon>
        <taxon>Magnoliopsida</taxon>
        <taxon>eudicotyledons</taxon>
        <taxon>Gunneridae</taxon>
        <taxon>Pentapetalae</taxon>
        <taxon>rosids</taxon>
        <taxon>fabids</taxon>
        <taxon>Malpighiales</taxon>
        <taxon>Salicaceae</taxon>
        <taxon>Saliceae</taxon>
        <taxon>Populus</taxon>
    </lineage>
</organism>
<dbReference type="AlphaFoldDB" id="A0AAD6RLR6"/>
<proteinExistence type="predicted"/>
<dbReference type="EMBL" id="JAQIZT010000001">
    <property type="protein sequence ID" value="KAJ7011283.1"/>
    <property type="molecule type" value="Genomic_DNA"/>
</dbReference>
<keyword evidence="2" id="KW-1185">Reference proteome</keyword>
<evidence type="ECO:0000313" key="2">
    <source>
        <dbReference type="Proteomes" id="UP001164929"/>
    </source>
</evidence>
<reference evidence="1 2" key="1">
    <citation type="journal article" date="2023" name="Mol. Ecol. Resour.">
        <title>Chromosome-level genome assembly of a triploid poplar Populus alba 'Berolinensis'.</title>
        <authorList>
            <person name="Chen S."/>
            <person name="Yu Y."/>
            <person name="Wang X."/>
            <person name="Wang S."/>
            <person name="Zhang T."/>
            <person name="Zhou Y."/>
            <person name="He R."/>
            <person name="Meng N."/>
            <person name="Wang Y."/>
            <person name="Liu W."/>
            <person name="Liu Z."/>
            <person name="Liu J."/>
            <person name="Guo Q."/>
            <person name="Huang H."/>
            <person name="Sederoff R.R."/>
            <person name="Wang G."/>
            <person name="Qu G."/>
            <person name="Chen S."/>
        </authorList>
    </citation>
    <scope>NUCLEOTIDE SEQUENCE [LARGE SCALE GENOMIC DNA]</scope>
    <source>
        <strain evidence="1">SC-2020</strain>
    </source>
</reference>
<evidence type="ECO:0000313" key="1">
    <source>
        <dbReference type="EMBL" id="KAJ7011283.1"/>
    </source>
</evidence>
<name>A0AAD6RLR6_9ROSI</name>